<reference evidence="2" key="1">
    <citation type="submission" date="2016-04" db="EMBL/GenBank/DDBJ databases">
        <authorList>
            <person name="Evans L.H."/>
            <person name="Alamgir A."/>
            <person name="Owens N."/>
            <person name="Weber N.D."/>
            <person name="Virtaneva K."/>
            <person name="Barbian K."/>
            <person name="Babar A."/>
            <person name="Rosenke K."/>
        </authorList>
    </citation>
    <scope>NUCLEOTIDE SEQUENCE [LARGE SCALE GENOMIC DNA]</scope>
    <source>
        <strain evidence="2">CBS 101.48</strain>
    </source>
</reference>
<evidence type="ECO:0000256" key="1">
    <source>
        <dbReference type="SAM" id="MobiDB-lite"/>
    </source>
</evidence>
<dbReference type="InParanoid" id="A0A163JD43"/>
<feature type="region of interest" description="Disordered" evidence="1">
    <location>
        <begin position="42"/>
        <end position="84"/>
    </location>
</feature>
<feature type="compositionally biased region" description="Pro residues" evidence="1">
    <location>
        <begin position="74"/>
        <end position="84"/>
    </location>
</feature>
<protein>
    <submittedName>
        <fullName evidence="2">Uncharacterized protein</fullName>
    </submittedName>
</protein>
<gene>
    <name evidence="2" type="primary">ABSGL_04114.1 scaffold 5122</name>
</gene>
<name>A0A163JD43_ABSGL</name>
<organism evidence="2">
    <name type="scientific">Absidia glauca</name>
    <name type="common">Pin mould</name>
    <dbReference type="NCBI Taxonomy" id="4829"/>
    <lineage>
        <taxon>Eukaryota</taxon>
        <taxon>Fungi</taxon>
        <taxon>Fungi incertae sedis</taxon>
        <taxon>Mucoromycota</taxon>
        <taxon>Mucoromycotina</taxon>
        <taxon>Mucoromycetes</taxon>
        <taxon>Mucorales</taxon>
        <taxon>Cunninghamellaceae</taxon>
        <taxon>Absidia</taxon>
    </lineage>
</organism>
<evidence type="ECO:0000313" key="3">
    <source>
        <dbReference type="Proteomes" id="UP000078561"/>
    </source>
</evidence>
<dbReference type="AlphaFoldDB" id="A0A163JD43"/>
<proteinExistence type="predicted"/>
<dbReference type="Proteomes" id="UP000078561">
    <property type="component" value="Unassembled WGS sequence"/>
</dbReference>
<keyword evidence="3" id="KW-1185">Reference proteome</keyword>
<dbReference type="EMBL" id="LT552246">
    <property type="protein sequence ID" value="SAL98563.1"/>
    <property type="molecule type" value="Genomic_DNA"/>
</dbReference>
<accession>A0A163JD43</accession>
<evidence type="ECO:0000313" key="2">
    <source>
        <dbReference type="EMBL" id="SAL98563.1"/>
    </source>
</evidence>
<feature type="compositionally biased region" description="Polar residues" evidence="1">
    <location>
        <begin position="48"/>
        <end position="69"/>
    </location>
</feature>
<sequence length="84" mass="9408">MQVEISADLSIYDHVCFTHYVMIRHPSSDHHLHRASTSLPHPLISLAPTRSSPPLDTISGLRSSSSSHQDLPRQVPPYQPDYPP</sequence>